<feature type="non-terminal residue" evidence="2">
    <location>
        <position position="180"/>
    </location>
</feature>
<keyword evidence="3" id="KW-1185">Reference proteome</keyword>
<dbReference type="EMBL" id="FNFU01000003">
    <property type="protein sequence ID" value="SDK11888.1"/>
    <property type="molecule type" value="Genomic_DNA"/>
</dbReference>
<evidence type="ECO:0008006" key="4">
    <source>
        <dbReference type="Google" id="ProtNLM"/>
    </source>
</evidence>
<sequence>MSSIEAVFSSLTGSLAGERLDAAAFAALTDDDLEATHKSIAAHVGETTKYAALSAAEIARRSDWALGQAGLARRKGHLSPEAMVQSLSGGSRADSRRLVDVGTMMAEAEAAEQLARQAAEQAADQAAEHPEWDLPAAALEAPWHAPLGDAVTAGRIGLDTAGFLRKGLGEPAAGVTPEML</sequence>
<name>A0A1G9BS91_9MICO</name>
<evidence type="ECO:0000313" key="2">
    <source>
        <dbReference type="EMBL" id="SDK42024.1"/>
    </source>
</evidence>
<gene>
    <name evidence="1" type="ORF">SAMN05216282_1031</name>
    <name evidence="2" type="ORF">SAMN05216282_1061</name>
</gene>
<evidence type="ECO:0000313" key="3">
    <source>
        <dbReference type="Proteomes" id="UP000198701"/>
    </source>
</evidence>
<dbReference type="AlphaFoldDB" id="A0A1G9BS91"/>
<dbReference type="Proteomes" id="UP000198701">
    <property type="component" value="Unassembled WGS sequence"/>
</dbReference>
<organism evidence="2 3">
    <name type="scientific">Cryobacterium psychrotolerans</name>
    <dbReference type="NCBI Taxonomy" id="386301"/>
    <lineage>
        <taxon>Bacteria</taxon>
        <taxon>Bacillati</taxon>
        <taxon>Actinomycetota</taxon>
        <taxon>Actinomycetes</taxon>
        <taxon>Micrococcales</taxon>
        <taxon>Microbacteriaceae</taxon>
        <taxon>Cryobacterium</taxon>
    </lineage>
</organism>
<reference evidence="2 3" key="1">
    <citation type="submission" date="2016-10" db="EMBL/GenBank/DDBJ databases">
        <authorList>
            <person name="de Groot N.N."/>
        </authorList>
    </citation>
    <scope>NUCLEOTIDE SEQUENCE [LARGE SCALE GENOMIC DNA]</scope>
    <source>
        <strain evidence="2 3">CGMCC 1.5382</strain>
    </source>
</reference>
<dbReference type="RefSeq" id="WP_143006459.1">
    <property type="nucleotide sequence ID" value="NZ_FNFU01000003.1"/>
</dbReference>
<protein>
    <recommendedName>
        <fullName evidence="4">DUF222 domain-containing protein</fullName>
    </recommendedName>
</protein>
<dbReference type="EMBL" id="FNFU01000006">
    <property type="protein sequence ID" value="SDK42024.1"/>
    <property type="molecule type" value="Genomic_DNA"/>
</dbReference>
<proteinExistence type="predicted"/>
<accession>A0A1G9BS91</accession>
<evidence type="ECO:0000313" key="1">
    <source>
        <dbReference type="EMBL" id="SDK11888.1"/>
    </source>
</evidence>